<sequence length="126" mass="14864">MHSLEIEFYLGKKKKELEKVNYVLDTFPTFRKYQTKILGEKNLNKMEQAYKDEKVKLESEIAQLEEDLAEARKREELEDAKESQIIKINESSLSDKDKEKYIKLVQESKDITLLQKIIDVLLKLIG</sequence>
<name>A0A9Q5JG83_9LACT</name>
<dbReference type="EMBL" id="MKIQ01000027">
    <property type="protein sequence ID" value="OFI46766.1"/>
    <property type="molecule type" value="Genomic_DNA"/>
</dbReference>
<evidence type="ECO:0000313" key="3">
    <source>
        <dbReference type="Proteomes" id="UP000177273"/>
    </source>
</evidence>
<accession>A0A9Q5JG83</accession>
<feature type="coiled-coil region" evidence="1">
    <location>
        <begin position="40"/>
        <end position="81"/>
    </location>
</feature>
<protein>
    <submittedName>
        <fullName evidence="2">Uncharacterized protein</fullName>
    </submittedName>
</protein>
<gene>
    <name evidence="2" type="ORF">BG262_02915</name>
</gene>
<comment type="caution">
    <text evidence="2">The sequence shown here is derived from an EMBL/GenBank/DDBJ whole genome shotgun (WGS) entry which is preliminary data.</text>
</comment>
<dbReference type="Proteomes" id="UP000177273">
    <property type="component" value="Unassembled WGS sequence"/>
</dbReference>
<keyword evidence="1" id="KW-0175">Coiled coil</keyword>
<organism evidence="2 3">
    <name type="scientific">Floricoccus penangensis</name>
    <dbReference type="NCBI Taxonomy" id="1859475"/>
    <lineage>
        <taxon>Bacteria</taxon>
        <taxon>Bacillati</taxon>
        <taxon>Bacillota</taxon>
        <taxon>Bacilli</taxon>
        <taxon>Lactobacillales</taxon>
        <taxon>Streptococcaceae</taxon>
        <taxon>Floricoccus</taxon>
    </lineage>
</organism>
<keyword evidence="3" id="KW-1185">Reference proteome</keyword>
<evidence type="ECO:0000256" key="1">
    <source>
        <dbReference type="SAM" id="Coils"/>
    </source>
</evidence>
<evidence type="ECO:0000313" key="2">
    <source>
        <dbReference type="EMBL" id="OFI46766.1"/>
    </source>
</evidence>
<dbReference type="AlphaFoldDB" id="A0A9Q5JG83"/>
<dbReference type="RefSeq" id="WP_070787899.1">
    <property type="nucleotide sequence ID" value="NZ_MKIQ01000027.1"/>
</dbReference>
<proteinExistence type="predicted"/>
<reference evidence="3" key="1">
    <citation type="submission" date="2016-09" db="EMBL/GenBank/DDBJ databases">
        <title>Draft genome sequence of a novel species of the family Streptococcaceae isolated from flowers.</title>
        <authorList>
            <person name="Chuah L.-O."/>
            <person name="Yap K.-P."/>
            <person name="Thong K.L."/>
            <person name="Liong M.T."/>
            <person name="Ahmad R."/>
            <person name="Rusul G."/>
        </authorList>
    </citation>
    <scope>NUCLEOTIDE SEQUENCE [LARGE SCALE GENOMIC DNA]</scope>
    <source>
        <strain evidence="3">HibF3</strain>
    </source>
</reference>